<keyword evidence="2" id="KW-1003">Cell membrane</keyword>
<keyword evidence="6 8" id="KW-1133">Transmembrane helix</keyword>
<feature type="transmembrane region" description="Helical" evidence="8">
    <location>
        <begin position="230"/>
        <end position="249"/>
    </location>
</feature>
<comment type="caution">
    <text evidence="9">The sequence shown here is derived from an EMBL/GenBank/DDBJ whole genome shotgun (WGS) entry which is preliminary data.</text>
</comment>
<evidence type="ECO:0008006" key="11">
    <source>
        <dbReference type="Google" id="ProtNLM"/>
    </source>
</evidence>
<feature type="transmembrane region" description="Helical" evidence="8">
    <location>
        <begin position="311"/>
        <end position="329"/>
    </location>
</feature>
<reference evidence="10" key="1">
    <citation type="journal article" date="2016" name="Front. Microbiol.">
        <title>Molecular Keys to the Janthinobacterium and Duganella spp. Interaction with the Plant Pathogen Fusarium graminearum.</title>
        <authorList>
            <person name="Haack F.S."/>
            <person name="Poehlein A."/>
            <person name="Kroger C."/>
            <person name="Voigt C.A."/>
            <person name="Piepenbring M."/>
            <person name="Bode H.B."/>
            <person name="Daniel R."/>
            <person name="Schafer W."/>
            <person name="Streit W.R."/>
        </authorList>
    </citation>
    <scope>NUCLEOTIDE SEQUENCE [LARGE SCALE GENOMIC DNA]</scope>
    <source>
        <strain evidence="10">T54</strain>
    </source>
</reference>
<evidence type="ECO:0000313" key="9">
    <source>
        <dbReference type="EMBL" id="OFA00013.1"/>
    </source>
</evidence>
<evidence type="ECO:0000256" key="3">
    <source>
        <dbReference type="ARBA" id="ARBA00022676"/>
    </source>
</evidence>
<keyword evidence="4" id="KW-0808">Transferase</keyword>
<accession>A0A1E7WLX5</accession>
<feature type="transmembrane region" description="Helical" evidence="8">
    <location>
        <begin position="206"/>
        <end position="223"/>
    </location>
</feature>
<feature type="transmembrane region" description="Helical" evidence="8">
    <location>
        <begin position="153"/>
        <end position="170"/>
    </location>
</feature>
<feature type="transmembrane region" description="Helical" evidence="8">
    <location>
        <begin position="131"/>
        <end position="147"/>
    </location>
</feature>
<dbReference type="GO" id="GO:0005886">
    <property type="term" value="C:plasma membrane"/>
    <property type="evidence" value="ECO:0007669"/>
    <property type="project" value="UniProtKB-SubCell"/>
</dbReference>
<evidence type="ECO:0000256" key="8">
    <source>
        <dbReference type="SAM" id="Phobius"/>
    </source>
</evidence>
<evidence type="ECO:0000256" key="2">
    <source>
        <dbReference type="ARBA" id="ARBA00022475"/>
    </source>
</evidence>
<feature type="transmembrane region" description="Helical" evidence="8">
    <location>
        <begin position="101"/>
        <end position="119"/>
    </location>
</feature>
<keyword evidence="10" id="KW-1185">Reference proteome</keyword>
<evidence type="ECO:0000313" key="10">
    <source>
        <dbReference type="Proteomes" id="UP000175989"/>
    </source>
</evidence>
<evidence type="ECO:0000256" key="7">
    <source>
        <dbReference type="ARBA" id="ARBA00023136"/>
    </source>
</evidence>
<protein>
    <recommendedName>
        <fullName evidence="11">Glycosyltransferase RgtA/B/C/D-like domain-containing protein</fullName>
    </recommendedName>
</protein>
<dbReference type="Proteomes" id="UP000175989">
    <property type="component" value="Unassembled WGS sequence"/>
</dbReference>
<name>A0A1E7WLX5_9BURK</name>
<comment type="subcellular location">
    <subcellularLocation>
        <location evidence="1">Cell membrane</location>
        <topology evidence="1">Multi-pass membrane protein</topology>
    </subcellularLocation>
</comment>
<feature type="transmembrane region" description="Helical" evidence="8">
    <location>
        <begin position="374"/>
        <end position="395"/>
    </location>
</feature>
<dbReference type="GO" id="GO:0016763">
    <property type="term" value="F:pentosyltransferase activity"/>
    <property type="evidence" value="ECO:0007669"/>
    <property type="project" value="TreeGrafter"/>
</dbReference>
<dbReference type="AlphaFoldDB" id="A0A1E7WLX5"/>
<gene>
    <name evidence="9" type="ORF">DUPY_24780</name>
</gene>
<dbReference type="RefSeq" id="WP_141749526.1">
    <property type="nucleotide sequence ID" value="NZ_LROM01000085.1"/>
</dbReference>
<evidence type="ECO:0000256" key="5">
    <source>
        <dbReference type="ARBA" id="ARBA00022692"/>
    </source>
</evidence>
<evidence type="ECO:0000256" key="1">
    <source>
        <dbReference type="ARBA" id="ARBA00004651"/>
    </source>
</evidence>
<keyword evidence="3" id="KW-0328">Glycosyltransferase</keyword>
<evidence type="ECO:0000256" key="4">
    <source>
        <dbReference type="ARBA" id="ARBA00022679"/>
    </source>
</evidence>
<sequence length="618" mass="69633">MTFFSSLAALKSWCLRHSDVLRHRHAGLFLALVVPLLCGLVSLFKGQDDGWDMRNYHLYNVHALLNDRVGFDIAAAGFQTYFNPTIELSHYLLGRWLSPPLAGMLMGVLHGLNFVLVMGITRQLIGPRHRLVILLAIACLFVPGFQSELGNSMGDNLTALLVLLSLYLVLRNWRVLPQWRGAAALAMAGSGLAMGCATGLKLTNGTFALALGLSLLAIPLPWWQRLRLLLVWGMAALAGVAATAGWWFLKMWQLFGNPVFPQFNDIFRSPLGVDLGVFDVAFRPVGGLENLLWPFIFTLNPRRVSELQMQLFVWPVLYCLLAVMALLWIVRRSRRPNRPEVPQPGRAELAPPAAFVLLFFALSYLVWMRMFSIYRYLVPIELLAPLMIWIVWSYIAPRREWAAAVLLAVLAVCVFPIANWGHQPWSASAIRAELPAIAAPQRTTVFLLSSDSPMTWATTLFPQPLRFVSIGPGFAQSPAWLQRRDAAIAERDGQQYMLYPAPKNDEDGWRQRKLELARSLRLTEDAAGCRKLTWLLGRARHNVVLRDLPSGGCTLELTEQERLQQAALERARLAELVPHWQQFGLRTDVGSCTVYRAYVGTEPYRYYWCKVTYVPPAT</sequence>
<keyword evidence="5 8" id="KW-0812">Transmembrane</keyword>
<dbReference type="InterPro" id="IPR050297">
    <property type="entry name" value="LipidA_mod_glycosyltrf_83"/>
</dbReference>
<feature type="transmembrane region" description="Helical" evidence="8">
    <location>
        <begin position="26"/>
        <end position="44"/>
    </location>
</feature>
<feature type="transmembrane region" description="Helical" evidence="8">
    <location>
        <begin position="182"/>
        <end position="200"/>
    </location>
</feature>
<proteinExistence type="predicted"/>
<dbReference type="EMBL" id="LROM01000085">
    <property type="protein sequence ID" value="OFA00013.1"/>
    <property type="molecule type" value="Genomic_DNA"/>
</dbReference>
<organism evidence="9 10">
    <name type="scientific">Duganella phyllosphaerae</name>
    <dbReference type="NCBI Taxonomy" id="762836"/>
    <lineage>
        <taxon>Bacteria</taxon>
        <taxon>Pseudomonadati</taxon>
        <taxon>Pseudomonadota</taxon>
        <taxon>Betaproteobacteria</taxon>
        <taxon>Burkholderiales</taxon>
        <taxon>Oxalobacteraceae</taxon>
        <taxon>Telluria group</taxon>
        <taxon>Duganella</taxon>
    </lineage>
</organism>
<feature type="transmembrane region" description="Helical" evidence="8">
    <location>
        <begin position="349"/>
        <end position="367"/>
    </location>
</feature>
<dbReference type="PATRIC" id="fig|762836.4.peg.2556"/>
<dbReference type="PANTHER" id="PTHR33908:SF11">
    <property type="entry name" value="MEMBRANE PROTEIN"/>
    <property type="match status" value="1"/>
</dbReference>
<feature type="transmembrane region" description="Helical" evidence="8">
    <location>
        <begin position="401"/>
        <end position="421"/>
    </location>
</feature>
<evidence type="ECO:0000256" key="6">
    <source>
        <dbReference type="ARBA" id="ARBA00022989"/>
    </source>
</evidence>
<dbReference type="GO" id="GO:0009103">
    <property type="term" value="P:lipopolysaccharide biosynthetic process"/>
    <property type="evidence" value="ECO:0007669"/>
    <property type="project" value="UniProtKB-ARBA"/>
</dbReference>
<dbReference type="OrthoDB" id="1814621at2"/>
<dbReference type="PANTHER" id="PTHR33908">
    <property type="entry name" value="MANNOSYLTRANSFERASE YKCB-RELATED"/>
    <property type="match status" value="1"/>
</dbReference>
<keyword evidence="7 8" id="KW-0472">Membrane</keyword>